<sequence>MLANRAGAVAGDTGSPSARAAAGEEEAGAAKVKLLCSFGGRIAPRSGDGALRYVGGQTRLISVPRAASFRELMRKVEAVDEGASAAAAGVLVKYQLPGEDLDSLISVACAEDYVNMLEEYEKLVAAAPDGSAKLRVFLFPANGSEAAASGSGSHLAAVDESGQRYIDAINCVSADAVAAIRRKESSVASAGSSAHNSEASEHGGVAEGMSPRAVPPHSVPPEYLYSAGSHSNHGSAFPQSLGFSAAAAPAPAIGIPAQNPVLVRTEPSLLQPHQAASYAPSHQPAQVSSYVPHRQPAQVASYAPPPQVAAYAPPQQPQVASYAQPQLPQVASYTAQMPQSHIEPQQVQYINAQQFGQHGASQAVNLIPVQMSQYVPSTLRPNSVATAAGQMGTLRPVSAGTDRVLENPHFTRPMHTPVDPNYRVPQPLSQLPPLLHMTLQTSDAQTHGVQTVVTSTASSPVSASSGTFPLVISSATVPAVRYDDCTMCQKILPHAHSDNMIKDQGNPRAANYPDATPVFYSLHQQNATNQHFTGASAATPANYMAEPRAESKAGMAQYDQVHSARNPAVQATSSPATGAVVRPTMVTLPVSSTPTSNGVFVGHPPYSRAEDHFTYQHPQQHIYGMQPSQVLVNGVGSNPRGVDASAFKNSNHPVADALREYGHDLPHDYSGAIDARLQGVNLGPIAPPECIVQGNSAIPHGDIGDGKIDNSPATIDGASMYKSQAGGYHLGINSAVPVLSFIPEDNLLRHTEQPPPPLNVGAQNIHPEIIQQPNMFPSVPVSNNLGVTIEQPVSSETFLVRPAYSGVQAPAGPPPPHHMVSAPHTVSSQVVLQATAGTDRVDATREPAYTDSLFSNQDPWKALGNASIVPPTPNKLANRPIVSGYPYAEGHVPAITSSNAVALLEEGNLPGIQDPTFKDIYPEPAQISKGYGEETIKRQLQAVAEGVAASVLQSSFPEKPTESSGDHIDSHGAVIDPKLEDAPNKESDKTSQGVPILDDIDNLQIIKNSDLEELRELGSGTFGIVYHGKWRGSDVAIKRISDRCFAGKASEEQRMKTDFWNEACKLASLHHPNVVAFYGVVLDGPGGSVATVTEYMANGSLRQALQRHEKIFDRRRRLLIVMDVAFGMEYLHGKNIVHFDLKSDNLLVNLRDPQRPICKVGDLGLSKVKCQTLISGGVRGTLPWMAPELLNGSSNLVSEKVDVFSFGIVMWELLTGEEPYADLHYGAIIGGIVNNTLRPLVPESCDPQWRSLMEQCWSAEPSERPSFTEVVKRLRAMASSPTKAQPQK</sequence>
<reference evidence="1" key="2">
    <citation type="submission" date="2025-09" db="UniProtKB">
        <authorList>
            <consortium name="EnsemblPlants"/>
        </authorList>
    </citation>
    <scope>IDENTIFICATION</scope>
</reference>
<keyword evidence="2" id="KW-1185">Reference proteome</keyword>
<organism evidence="1 2">
    <name type="scientific">Avena sativa</name>
    <name type="common">Oat</name>
    <dbReference type="NCBI Taxonomy" id="4498"/>
    <lineage>
        <taxon>Eukaryota</taxon>
        <taxon>Viridiplantae</taxon>
        <taxon>Streptophyta</taxon>
        <taxon>Embryophyta</taxon>
        <taxon>Tracheophyta</taxon>
        <taxon>Spermatophyta</taxon>
        <taxon>Magnoliopsida</taxon>
        <taxon>Liliopsida</taxon>
        <taxon>Poales</taxon>
        <taxon>Poaceae</taxon>
        <taxon>BOP clade</taxon>
        <taxon>Pooideae</taxon>
        <taxon>Poodae</taxon>
        <taxon>Poeae</taxon>
        <taxon>Poeae Chloroplast Group 1 (Aveneae type)</taxon>
        <taxon>Aveninae</taxon>
        <taxon>Avena</taxon>
    </lineage>
</organism>
<reference evidence="1" key="1">
    <citation type="submission" date="2021-05" db="EMBL/GenBank/DDBJ databases">
        <authorList>
            <person name="Scholz U."/>
            <person name="Mascher M."/>
            <person name="Fiebig A."/>
        </authorList>
    </citation>
    <scope>NUCLEOTIDE SEQUENCE [LARGE SCALE GENOMIC DNA]</scope>
</reference>
<evidence type="ECO:0000313" key="2">
    <source>
        <dbReference type="Proteomes" id="UP001732700"/>
    </source>
</evidence>
<proteinExistence type="predicted"/>
<protein>
    <submittedName>
        <fullName evidence="1">Uncharacterized protein</fullName>
    </submittedName>
</protein>
<accession>A0ACD5XXP8</accession>
<name>A0ACD5XXP8_AVESA</name>
<evidence type="ECO:0000313" key="1">
    <source>
        <dbReference type="EnsemblPlants" id="AVESA.00010b.r2.5CG0870170.1.CDS"/>
    </source>
</evidence>
<dbReference type="Proteomes" id="UP001732700">
    <property type="component" value="Chromosome 5C"/>
</dbReference>
<dbReference type="EnsemblPlants" id="AVESA.00010b.r2.5CG0870170.1">
    <property type="protein sequence ID" value="AVESA.00010b.r2.5CG0870170.1.CDS"/>
    <property type="gene ID" value="AVESA.00010b.r2.5CG0870170"/>
</dbReference>